<dbReference type="AlphaFoldDB" id="A0A453CUB5"/>
<dbReference type="Pfam" id="PF13416">
    <property type="entry name" value="SBP_bac_8"/>
    <property type="match status" value="1"/>
</dbReference>
<evidence type="ECO:0000313" key="5">
    <source>
        <dbReference type="EnsemblPlants" id="AET2Gv20962400.4"/>
    </source>
</evidence>
<proteinExistence type="predicted"/>
<evidence type="ECO:0000256" key="1">
    <source>
        <dbReference type="ARBA" id="ARBA00004418"/>
    </source>
</evidence>
<dbReference type="Gramene" id="AET2Gv20962400.4">
    <property type="protein sequence ID" value="AET2Gv20962400.4"/>
    <property type="gene ID" value="AET2Gv20962400"/>
</dbReference>
<dbReference type="EnsemblPlants" id="AET2Gv20962400.5">
    <property type="protein sequence ID" value="AET2Gv20962400.5"/>
    <property type="gene ID" value="AET2Gv20962400"/>
</dbReference>
<evidence type="ECO:0000256" key="4">
    <source>
        <dbReference type="ARBA" id="ARBA00022764"/>
    </source>
</evidence>
<dbReference type="SUPFAM" id="SSF53850">
    <property type="entry name" value="Periplasmic binding protein-like II"/>
    <property type="match status" value="1"/>
</dbReference>
<dbReference type="GO" id="GO:0019808">
    <property type="term" value="F:polyamine binding"/>
    <property type="evidence" value="ECO:0007669"/>
    <property type="project" value="InterPro"/>
</dbReference>
<comment type="subcellular location">
    <subcellularLocation>
        <location evidence="1">Periplasm</location>
    </subcellularLocation>
</comment>
<dbReference type="Proteomes" id="UP000015105">
    <property type="component" value="Chromosome 2D"/>
</dbReference>
<keyword evidence="4" id="KW-0574">Periplasm</keyword>
<reference evidence="5" key="3">
    <citation type="journal article" date="2017" name="Nature">
        <title>Genome sequence of the progenitor of the wheat D genome Aegilops tauschii.</title>
        <authorList>
            <person name="Luo M.C."/>
            <person name="Gu Y.Q."/>
            <person name="Puiu D."/>
            <person name="Wang H."/>
            <person name="Twardziok S.O."/>
            <person name="Deal K.R."/>
            <person name="Huo N."/>
            <person name="Zhu T."/>
            <person name="Wang L."/>
            <person name="Wang Y."/>
            <person name="McGuire P.E."/>
            <person name="Liu S."/>
            <person name="Long H."/>
            <person name="Ramasamy R.K."/>
            <person name="Rodriguez J.C."/>
            <person name="Van S.L."/>
            <person name="Yuan L."/>
            <person name="Wang Z."/>
            <person name="Xia Z."/>
            <person name="Xiao L."/>
            <person name="Anderson O.D."/>
            <person name="Ouyang S."/>
            <person name="Liang Y."/>
            <person name="Zimin A.V."/>
            <person name="Pertea G."/>
            <person name="Qi P."/>
            <person name="Bennetzen J.L."/>
            <person name="Dai X."/>
            <person name="Dawson M.W."/>
            <person name="Muller H.G."/>
            <person name="Kugler K."/>
            <person name="Rivarola-Duarte L."/>
            <person name="Spannagl M."/>
            <person name="Mayer K.F.X."/>
            <person name="Lu F.H."/>
            <person name="Bevan M.W."/>
            <person name="Leroy P."/>
            <person name="Li P."/>
            <person name="You F.M."/>
            <person name="Sun Q."/>
            <person name="Liu Z."/>
            <person name="Lyons E."/>
            <person name="Wicker T."/>
            <person name="Salzberg S.L."/>
            <person name="Devos K.M."/>
            <person name="Dvorak J."/>
        </authorList>
    </citation>
    <scope>NUCLEOTIDE SEQUENCE [LARGE SCALE GENOMIC DNA]</scope>
    <source>
        <strain evidence="5">cv. AL8/78</strain>
    </source>
</reference>
<dbReference type="GO" id="GO:0015846">
    <property type="term" value="P:polyamine transport"/>
    <property type="evidence" value="ECO:0007669"/>
    <property type="project" value="InterPro"/>
</dbReference>
<keyword evidence="3" id="KW-0732">Signal</keyword>
<accession>A0A453CUB5</accession>
<dbReference type="EnsemblPlants" id="AET2Gv20962400.1">
    <property type="protein sequence ID" value="AET2Gv20962400.1"/>
    <property type="gene ID" value="AET2Gv20962400"/>
</dbReference>
<dbReference type="PANTHER" id="PTHR30222">
    <property type="entry name" value="SPERMIDINE/PUTRESCINE-BINDING PERIPLASMIC PROTEIN"/>
    <property type="match status" value="1"/>
</dbReference>
<dbReference type="InterPro" id="IPR001188">
    <property type="entry name" value="Sperm_putr-bd"/>
</dbReference>
<organism evidence="5 6">
    <name type="scientific">Aegilops tauschii subsp. strangulata</name>
    <name type="common">Goatgrass</name>
    <dbReference type="NCBI Taxonomy" id="200361"/>
    <lineage>
        <taxon>Eukaryota</taxon>
        <taxon>Viridiplantae</taxon>
        <taxon>Streptophyta</taxon>
        <taxon>Embryophyta</taxon>
        <taxon>Tracheophyta</taxon>
        <taxon>Spermatophyta</taxon>
        <taxon>Magnoliopsida</taxon>
        <taxon>Liliopsida</taxon>
        <taxon>Poales</taxon>
        <taxon>Poaceae</taxon>
        <taxon>BOP clade</taxon>
        <taxon>Pooideae</taxon>
        <taxon>Triticodae</taxon>
        <taxon>Triticeae</taxon>
        <taxon>Triticinae</taxon>
        <taxon>Aegilops</taxon>
    </lineage>
</organism>
<keyword evidence="2" id="KW-0813">Transport</keyword>
<reference evidence="5" key="4">
    <citation type="submission" date="2019-03" db="UniProtKB">
        <authorList>
            <consortium name="EnsemblPlants"/>
        </authorList>
    </citation>
    <scope>IDENTIFICATION</scope>
</reference>
<dbReference type="Gramene" id="AET2Gv20962400.1">
    <property type="protein sequence ID" value="AET2Gv20962400.1"/>
    <property type="gene ID" value="AET2Gv20962400"/>
</dbReference>
<name>A0A453CUB5_AEGTS</name>
<reference evidence="6" key="2">
    <citation type="journal article" date="2017" name="Nat. Plants">
        <title>The Aegilops tauschii genome reveals multiple impacts of transposons.</title>
        <authorList>
            <person name="Zhao G."/>
            <person name="Zou C."/>
            <person name="Li K."/>
            <person name="Wang K."/>
            <person name="Li T."/>
            <person name="Gao L."/>
            <person name="Zhang X."/>
            <person name="Wang H."/>
            <person name="Yang Z."/>
            <person name="Liu X."/>
            <person name="Jiang W."/>
            <person name="Mao L."/>
            <person name="Kong X."/>
            <person name="Jiao Y."/>
            <person name="Jia J."/>
        </authorList>
    </citation>
    <scope>NUCLEOTIDE SEQUENCE [LARGE SCALE GENOMIC DNA]</scope>
    <source>
        <strain evidence="6">cv. AL8/78</strain>
    </source>
</reference>
<sequence>MIDSPREVIGAVLKQLGSSYNTIDMETEVNGGREAVLSSFTQLQKQVQLFDSMNYLKSFGVGDVWVTVGWSSDVIPAAKRMSNVAVVVPKSGSSLWADLWAVPCATRFQTDRIGGRTRGPSPLIHQWFDFCLQSARSLPFRQEIIPGASPLFLENPAPEVLQDRNKKKPKLESNLVRGVPPPEILEKCEFLEPLSDKAVGDYQWLMSRVHRPRGGLLGTMLQKISTMLDLKSRF</sequence>
<evidence type="ECO:0000313" key="6">
    <source>
        <dbReference type="Proteomes" id="UP000015105"/>
    </source>
</evidence>
<dbReference type="PRINTS" id="PR00909">
    <property type="entry name" value="SPERMDNBNDNG"/>
</dbReference>
<dbReference type="Gene3D" id="3.40.190.10">
    <property type="entry name" value="Periplasmic binding protein-like II"/>
    <property type="match status" value="1"/>
</dbReference>
<dbReference type="InterPro" id="IPR006059">
    <property type="entry name" value="SBP"/>
</dbReference>
<keyword evidence="6" id="KW-1185">Reference proteome</keyword>
<evidence type="ECO:0000256" key="2">
    <source>
        <dbReference type="ARBA" id="ARBA00022448"/>
    </source>
</evidence>
<reference evidence="6" key="1">
    <citation type="journal article" date="2014" name="Science">
        <title>Ancient hybridizations among the ancestral genomes of bread wheat.</title>
        <authorList>
            <consortium name="International Wheat Genome Sequencing Consortium,"/>
            <person name="Marcussen T."/>
            <person name="Sandve S.R."/>
            <person name="Heier L."/>
            <person name="Spannagl M."/>
            <person name="Pfeifer M."/>
            <person name="Jakobsen K.S."/>
            <person name="Wulff B.B."/>
            <person name="Steuernagel B."/>
            <person name="Mayer K.F."/>
            <person name="Olsen O.A."/>
        </authorList>
    </citation>
    <scope>NUCLEOTIDE SEQUENCE [LARGE SCALE GENOMIC DNA]</scope>
    <source>
        <strain evidence="6">cv. AL8/78</strain>
    </source>
</reference>
<reference evidence="5" key="5">
    <citation type="journal article" date="2021" name="G3 (Bethesda)">
        <title>Aegilops tauschii genome assembly Aet v5.0 features greater sequence contiguity and improved annotation.</title>
        <authorList>
            <person name="Wang L."/>
            <person name="Zhu T."/>
            <person name="Rodriguez J.C."/>
            <person name="Deal K.R."/>
            <person name="Dubcovsky J."/>
            <person name="McGuire P.E."/>
            <person name="Lux T."/>
            <person name="Spannagl M."/>
            <person name="Mayer K.F.X."/>
            <person name="Baldrich P."/>
            <person name="Meyers B.C."/>
            <person name="Huo N."/>
            <person name="Gu Y.Q."/>
            <person name="Zhou H."/>
            <person name="Devos K.M."/>
            <person name="Bennetzen J.L."/>
            <person name="Unver T."/>
            <person name="Budak H."/>
            <person name="Gulick P.J."/>
            <person name="Galiba G."/>
            <person name="Kalapos B."/>
            <person name="Nelson D.R."/>
            <person name="Li P."/>
            <person name="You F.M."/>
            <person name="Luo M.C."/>
            <person name="Dvorak J."/>
        </authorList>
    </citation>
    <scope>NUCLEOTIDE SEQUENCE [LARGE SCALE GENOMIC DNA]</scope>
    <source>
        <strain evidence="5">cv. AL8/78</strain>
    </source>
</reference>
<dbReference type="Gramene" id="AET2Gv20962400.5">
    <property type="protein sequence ID" value="AET2Gv20962400.5"/>
    <property type="gene ID" value="AET2Gv20962400"/>
</dbReference>
<protein>
    <submittedName>
        <fullName evidence="5">Uncharacterized protein</fullName>
    </submittedName>
</protein>
<dbReference type="EnsemblPlants" id="AET2Gv20962400.4">
    <property type="protein sequence ID" value="AET2Gv20962400.4"/>
    <property type="gene ID" value="AET2Gv20962400"/>
</dbReference>
<evidence type="ECO:0000256" key="3">
    <source>
        <dbReference type="ARBA" id="ARBA00022729"/>
    </source>
</evidence>
<dbReference type="PANTHER" id="PTHR30222:SF17">
    <property type="entry name" value="SPERMIDINE_PUTRESCINE-BINDING PERIPLASMIC PROTEIN"/>
    <property type="match status" value="1"/>
</dbReference>